<dbReference type="OrthoDB" id="2404451at2759"/>
<dbReference type="AlphaFoldDB" id="A0A067PQ32"/>
<evidence type="ECO:0000313" key="2">
    <source>
        <dbReference type="Proteomes" id="UP000027265"/>
    </source>
</evidence>
<dbReference type="STRING" id="933084.A0A067PQ32"/>
<name>A0A067PQ32_9AGAM</name>
<keyword evidence="2" id="KW-1185">Reference proteome</keyword>
<dbReference type="InParanoid" id="A0A067PQ32"/>
<dbReference type="HOGENOM" id="CLU_032165_0_0_1"/>
<reference evidence="2" key="1">
    <citation type="journal article" date="2014" name="Proc. Natl. Acad. Sci. U.S.A.">
        <title>Extensive sampling of basidiomycete genomes demonstrates inadequacy of the white-rot/brown-rot paradigm for wood decay fungi.</title>
        <authorList>
            <person name="Riley R."/>
            <person name="Salamov A.A."/>
            <person name="Brown D.W."/>
            <person name="Nagy L.G."/>
            <person name="Floudas D."/>
            <person name="Held B.W."/>
            <person name="Levasseur A."/>
            <person name="Lombard V."/>
            <person name="Morin E."/>
            <person name="Otillar R."/>
            <person name="Lindquist E.A."/>
            <person name="Sun H."/>
            <person name="LaButti K.M."/>
            <person name="Schmutz J."/>
            <person name="Jabbour D."/>
            <person name="Luo H."/>
            <person name="Baker S.E."/>
            <person name="Pisabarro A.G."/>
            <person name="Walton J.D."/>
            <person name="Blanchette R.A."/>
            <person name="Henrissat B."/>
            <person name="Martin F."/>
            <person name="Cullen D."/>
            <person name="Hibbett D.S."/>
            <person name="Grigoriev I.V."/>
        </authorList>
    </citation>
    <scope>NUCLEOTIDE SEQUENCE [LARGE SCALE GENOMIC DNA]</scope>
    <source>
        <strain evidence="2">MUCL 33604</strain>
    </source>
</reference>
<evidence type="ECO:0000313" key="1">
    <source>
        <dbReference type="EMBL" id="KDQ53412.1"/>
    </source>
</evidence>
<dbReference type="PANTHER" id="PTHR46579:SF1">
    <property type="entry name" value="F5_8 TYPE C DOMAIN-CONTAINING PROTEIN"/>
    <property type="match status" value="1"/>
</dbReference>
<sequence>MHLIWENLIKNLIALWTGEFKGLDQGWEQYELATAVWEGVGSATMQTGSTVPYVFSPRLPDIAINKSQCTADAWSFWTQYIAPVLLCRKFKQPKYYTHFVELVKLIRLCLRFELNMDDITTIREGFIEWVTTYERFYYQSHPSRLPACPVTIHTLLHIADSIEASGPVWVSWAFPMERYCGYLQPAIKSRCFPYACIDQHVLNLARLAHIKLVYNLKQELSLKPPCTADLRRGEFSNPLYPSSVLMPPRRVMPIESGLFSMIVRALVTVYNTTPSKIRPHLDTTKVEQWGKVRRLFGGDVMNASSLVAIGGDRRDVSYYEAAIDTNAAKRNVAPRFVLKTFFGQPQNIFVVRLPPSQALKLKELTTHFLAAIRSCTMDENNTDLDIHYYSRFGKIDVIDLACVQCLVGRVPDDMVGHRWGIIDWSGPLARALYVEDLTLERMG</sequence>
<organism evidence="1 2">
    <name type="scientific">Jaapia argillacea MUCL 33604</name>
    <dbReference type="NCBI Taxonomy" id="933084"/>
    <lineage>
        <taxon>Eukaryota</taxon>
        <taxon>Fungi</taxon>
        <taxon>Dikarya</taxon>
        <taxon>Basidiomycota</taxon>
        <taxon>Agaricomycotina</taxon>
        <taxon>Agaricomycetes</taxon>
        <taxon>Agaricomycetidae</taxon>
        <taxon>Jaapiales</taxon>
        <taxon>Jaapiaceae</taxon>
        <taxon>Jaapia</taxon>
    </lineage>
</organism>
<proteinExistence type="predicted"/>
<dbReference type="Proteomes" id="UP000027265">
    <property type="component" value="Unassembled WGS sequence"/>
</dbReference>
<accession>A0A067PQ32</accession>
<protein>
    <submittedName>
        <fullName evidence="1">Uncharacterized protein</fullName>
    </submittedName>
</protein>
<gene>
    <name evidence="1" type="ORF">JAAARDRAFT_137326</name>
</gene>
<dbReference type="EMBL" id="KL197734">
    <property type="protein sequence ID" value="KDQ53412.1"/>
    <property type="molecule type" value="Genomic_DNA"/>
</dbReference>
<dbReference type="PANTHER" id="PTHR46579">
    <property type="entry name" value="F5/8 TYPE C DOMAIN-CONTAINING PROTEIN-RELATED"/>
    <property type="match status" value="1"/>
</dbReference>